<name>A0A9Q0S0S6_9DIPT</name>
<dbReference type="AlphaFoldDB" id="A0A9Q0S0S6"/>
<gene>
    <name evidence="2" type="ORF">Bhyg_12846</name>
</gene>
<evidence type="ECO:0000313" key="3">
    <source>
        <dbReference type="Proteomes" id="UP001151699"/>
    </source>
</evidence>
<organism evidence="2 3">
    <name type="scientific">Pseudolycoriella hygida</name>
    <dbReference type="NCBI Taxonomy" id="35572"/>
    <lineage>
        <taxon>Eukaryota</taxon>
        <taxon>Metazoa</taxon>
        <taxon>Ecdysozoa</taxon>
        <taxon>Arthropoda</taxon>
        <taxon>Hexapoda</taxon>
        <taxon>Insecta</taxon>
        <taxon>Pterygota</taxon>
        <taxon>Neoptera</taxon>
        <taxon>Endopterygota</taxon>
        <taxon>Diptera</taxon>
        <taxon>Nematocera</taxon>
        <taxon>Sciaroidea</taxon>
        <taxon>Sciaridae</taxon>
        <taxon>Pseudolycoriella</taxon>
    </lineage>
</organism>
<dbReference type="EMBL" id="WJQU01000003">
    <property type="protein sequence ID" value="KAJ6640097.1"/>
    <property type="molecule type" value="Genomic_DNA"/>
</dbReference>
<evidence type="ECO:0000313" key="2">
    <source>
        <dbReference type="EMBL" id="KAJ6640097.1"/>
    </source>
</evidence>
<feature type="compositionally biased region" description="Basic and acidic residues" evidence="1">
    <location>
        <begin position="33"/>
        <end position="46"/>
    </location>
</feature>
<reference evidence="2" key="1">
    <citation type="submission" date="2022-07" db="EMBL/GenBank/DDBJ databases">
        <authorList>
            <person name="Trinca V."/>
            <person name="Uliana J.V.C."/>
            <person name="Torres T.T."/>
            <person name="Ward R.J."/>
            <person name="Monesi N."/>
        </authorList>
    </citation>
    <scope>NUCLEOTIDE SEQUENCE</scope>
    <source>
        <strain evidence="2">HSMRA1968</strain>
        <tissue evidence="2">Whole embryos</tissue>
    </source>
</reference>
<feature type="region of interest" description="Disordered" evidence="1">
    <location>
        <begin position="1"/>
        <end position="46"/>
    </location>
</feature>
<proteinExistence type="predicted"/>
<dbReference type="Proteomes" id="UP001151699">
    <property type="component" value="Chromosome X"/>
</dbReference>
<dbReference type="OrthoDB" id="8093055at2759"/>
<evidence type="ECO:0000256" key="1">
    <source>
        <dbReference type="SAM" id="MobiDB-lite"/>
    </source>
</evidence>
<sequence length="90" mass="9948">MTREPIELANAADAVGGQQQQQEAPPEWNAEECDSHSFDDSDRFDGDSLCSWSSEPESLCNNWRGWKRPITASTFGNGAVRKTADDLSDL</sequence>
<protein>
    <submittedName>
        <fullName evidence="2">Zinc finger SWIM domain-containing protein 8 like</fullName>
    </submittedName>
</protein>
<comment type="caution">
    <text evidence="2">The sequence shown here is derived from an EMBL/GenBank/DDBJ whole genome shotgun (WGS) entry which is preliminary data.</text>
</comment>
<accession>A0A9Q0S0S6</accession>
<keyword evidence="3" id="KW-1185">Reference proteome</keyword>
<feature type="compositionally biased region" description="Low complexity" evidence="1">
    <location>
        <begin position="9"/>
        <end position="28"/>
    </location>
</feature>